<evidence type="ECO:0000313" key="7">
    <source>
        <dbReference type="Proteomes" id="UP000019402"/>
    </source>
</evidence>
<dbReference type="InterPro" id="IPR036922">
    <property type="entry name" value="Rieske_2Fe-2S_sf"/>
</dbReference>
<evidence type="ECO:0000259" key="5">
    <source>
        <dbReference type="PROSITE" id="PS51296"/>
    </source>
</evidence>
<evidence type="ECO:0000313" key="6">
    <source>
        <dbReference type="EMBL" id="GAF02403.1"/>
    </source>
</evidence>
<dbReference type="Proteomes" id="UP000019402">
    <property type="component" value="Unassembled WGS sequence"/>
</dbReference>
<organism evidence="6 7">
    <name type="scientific">Saccharicrinis fermentans DSM 9555 = JCM 21142</name>
    <dbReference type="NCBI Taxonomy" id="869213"/>
    <lineage>
        <taxon>Bacteria</taxon>
        <taxon>Pseudomonadati</taxon>
        <taxon>Bacteroidota</taxon>
        <taxon>Bacteroidia</taxon>
        <taxon>Marinilabiliales</taxon>
        <taxon>Marinilabiliaceae</taxon>
        <taxon>Saccharicrinis</taxon>
    </lineage>
</organism>
<dbReference type="GO" id="GO:0051537">
    <property type="term" value="F:2 iron, 2 sulfur cluster binding"/>
    <property type="evidence" value="ECO:0007669"/>
    <property type="project" value="UniProtKB-KW"/>
</dbReference>
<dbReference type="EMBL" id="BAMD01000009">
    <property type="protein sequence ID" value="GAF02403.1"/>
    <property type="molecule type" value="Genomic_DNA"/>
</dbReference>
<comment type="caution">
    <text evidence="6">The sequence shown here is derived from an EMBL/GenBank/DDBJ whole genome shotgun (WGS) entry which is preliminary data.</text>
</comment>
<keyword evidence="4" id="KW-0411">Iron-sulfur</keyword>
<sequence length="145" mass="16146">MKFKLFSAFIIVFLLGTHSCTDTEEIIPQVSFFARLKFIATDPAYNQENPFVVKIDSYNQLIGNAGVVIYRLSDQEYYVFDLMCPNEKSRSSLVEVTEDGYCKCPTCGSLFAVSIPDGALLDGPSHYGLYPYNAEVVDGSLQISN</sequence>
<keyword evidence="2" id="KW-0479">Metal-binding</keyword>
<dbReference type="eggNOG" id="COG2146">
    <property type="taxonomic scope" value="Bacteria"/>
</dbReference>
<dbReference type="GO" id="GO:0046872">
    <property type="term" value="F:metal ion binding"/>
    <property type="evidence" value="ECO:0007669"/>
    <property type="project" value="UniProtKB-KW"/>
</dbReference>
<reference evidence="6 7" key="1">
    <citation type="journal article" date="2014" name="Genome Announc.">
        <title>Draft Genome Sequence of Cytophaga fermentans JCM 21142T, a Facultative Anaerobe Isolated from Marine Mud.</title>
        <authorList>
            <person name="Starns D."/>
            <person name="Oshima K."/>
            <person name="Suda W."/>
            <person name="Iino T."/>
            <person name="Yuki M."/>
            <person name="Inoue J."/>
            <person name="Kitamura K."/>
            <person name="Iida T."/>
            <person name="Darby A."/>
            <person name="Hattori M."/>
            <person name="Ohkuma M."/>
        </authorList>
    </citation>
    <scope>NUCLEOTIDE SEQUENCE [LARGE SCALE GENOMIC DNA]</scope>
    <source>
        <strain evidence="6 7">JCM 21142</strain>
    </source>
</reference>
<dbReference type="InterPro" id="IPR017941">
    <property type="entry name" value="Rieske_2Fe-2S"/>
</dbReference>
<dbReference type="Gene3D" id="2.102.10.10">
    <property type="entry name" value="Rieske [2Fe-2S] iron-sulphur domain"/>
    <property type="match status" value="1"/>
</dbReference>
<dbReference type="OrthoDB" id="1121472at2"/>
<dbReference type="STRING" id="869213.GCA_000517085_03455"/>
<evidence type="ECO:0000256" key="4">
    <source>
        <dbReference type="ARBA" id="ARBA00023014"/>
    </source>
</evidence>
<evidence type="ECO:0000256" key="1">
    <source>
        <dbReference type="ARBA" id="ARBA00022714"/>
    </source>
</evidence>
<keyword evidence="3" id="KW-0408">Iron</keyword>
<protein>
    <recommendedName>
        <fullName evidence="5">Rieske domain-containing protein</fullName>
    </recommendedName>
</protein>
<keyword evidence="1" id="KW-0001">2Fe-2S</keyword>
<evidence type="ECO:0000256" key="3">
    <source>
        <dbReference type="ARBA" id="ARBA00023004"/>
    </source>
</evidence>
<feature type="domain" description="Rieske" evidence="5">
    <location>
        <begin position="50"/>
        <end position="143"/>
    </location>
</feature>
<dbReference type="PROSITE" id="PS51296">
    <property type="entry name" value="RIESKE"/>
    <property type="match status" value="1"/>
</dbReference>
<name>W7Y4A0_9BACT</name>
<dbReference type="RefSeq" id="WP_027472865.1">
    <property type="nucleotide sequence ID" value="NZ_BAMD01000009.1"/>
</dbReference>
<gene>
    <name evidence="6" type="ORF">JCM21142_31037</name>
</gene>
<dbReference type="AlphaFoldDB" id="W7Y4A0"/>
<evidence type="ECO:0000256" key="2">
    <source>
        <dbReference type="ARBA" id="ARBA00022723"/>
    </source>
</evidence>
<accession>W7Y4A0</accession>
<dbReference type="SUPFAM" id="SSF50022">
    <property type="entry name" value="ISP domain"/>
    <property type="match status" value="1"/>
</dbReference>
<keyword evidence="7" id="KW-1185">Reference proteome</keyword>
<proteinExistence type="predicted"/>